<name>K0TLW1_THAOC</name>
<feature type="compositionally biased region" description="Basic and acidic residues" evidence="1">
    <location>
        <begin position="334"/>
        <end position="351"/>
    </location>
</feature>
<evidence type="ECO:0000313" key="2">
    <source>
        <dbReference type="EMBL" id="EJK72182.1"/>
    </source>
</evidence>
<feature type="compositionally biased region" description="Low complexity" evidence="1">
    <location>
        <begin position="189"/>
        <end position="200"/>
    </location>
</feature>
<feature type="compositionally biased region" description="Basic residues" evidence="1">
    <location>
        <begin position="107"/>
        <end position="118"/>
    </location>
</feature>
<feature type="compositionally biased region" description="Basic and acidic residues" evidence="1">
    <location>
        <begin position="179"/>
        <end position="188"/>
    </location>
</feature>
<keyword evidence="3" id="KW-1185">Reference proteome</keyword>
<feature type="region of interest" description="Disordered" evidence="1">
    <location>
        <begin position="1"/>
        <end position="158"/>
    </location>
</feature>
<dbReference type="Proteomes" id="UP000266841">
    <property type="component" value="Unassembled WGS sequence"/>
</dbReference>
<feature type="region of interest" description="Disordered" evidence="1">
    <location>
        <begin position="309"/>
        <end position="351"/>
    </location>
</feature>
<gene>
    <name evidence="2" type="ORF">THAOC_06312</name>
</gene>
<dbReference type="EMBL" id="AGNL01006248">
    <property type="protein sequence ID" value="EJK72182.1"/>
    <property type="molecule type" value="Genomic_DNA"/>
</dbReference>
<feature type="compositionally biased region" description="Basic and acidic residues" evidence="1">
    <location>
        <begin position="50"/>
        <end position="62"/>
    </location>
</feature>
<evidence type="ECO:0000256" key="1">
    <source>
        <dbReference type="SAM" id="MobiDB-lite"/>
    </source>
</evidence>
<proteinExistence type="predicted"/>
<feature type="compositionally biased region" description="Acidic residues" evidence="1">
    <location>
        <begin position="63"/>
        <end position="77"/>
    </location>
</feature>
<sequence length="351" mass="37998">MRSACVPADAEARGRSRRCPPPPPGGRGPRTRTGRGRVDVPRTGVRLRRPRDGGGRGIRDACPEDEDDGVFGLDEEVTSARGADGDDGPEAAAPNEEMESDPDHPDHHHRRLGRRSRPTRANAWRGAPRSRTIRSGGAGSRVKRKGQGQGLQEVQGRRGCARGAVRVGLWSWRKEHVTFKQSDGRETPAGRAGATAAREAPVPPCAPSPRLAPFGRLGFNQQSAATEKKQTGGSALVVQYWSADGRAERTGGRVCLLVVTWKFSRSFFLPSPSFGLAYTPSLWRIFCLSGGQVEAGRVDPGETQRCINLPPPMRSMTNDVEPTSGWRAANKPMSRADERANKSSRTDRASA</sequence>
<organism evidence="2 3">
    <name type="scientific">Thalassiosira oceanica</name>
    <name type="common">Marine diatom</name>
    <dbReference type="NCBI Taxonomy" id="159749"/>
    <lineage>
        <taxon>Eukaryota</taxon>
        <taxon>Sar</taxon>
        <taxon>Stramenopiles</taxon>
        <taxon>Ochrophyta</taxon>
        <taxon>Bacillariophyta</taxon>
        <taxon>Coscinodiscophyceae</taxon>
        <taxon>Thalassiosirophycidae</taxon>
        <taxon>Thalassiosirales</taxon>
        <taxon>Thalassiosiraceae</taxon>
        <taxon>Thalassiosira</taxon>
    </lineage>
</organism>
<comment type="caution">
    <text evidence="2">The sequence shown here is derived from an EMBL/GenBank/DDBJ whole genome shotgun (WGS) entry which is preliminary data.</text>
</comment>
<evidence type="ECO:0000313" key="3">
    <source>
        <dbReference type="Proteomes" id="UP000266841"/>
    </source>
</evidence>
<feature type="region of interest" description="Disordered" evidence="1">
    <location>
        <begin position="179"/>
        <end position="206"/>
    </location>
</feature>
<protein>
    <submittedName>
        <fullName evidence="2">Uncharacterized protein</fullName>
    </submittedName>
</protein>
<reference evidence="2 3" key="1">
    <citation type="journal article" date="2012" name="Genome Biol.">
        <title>Genome and low-iron response of an oceanic diatom adapted to chronic iron limitation.</title>
        <authorList>
            <person name="Lommer M."/>
            <person name="Specht M."/>
            <person name="Roy A.S."/>
            <person name="Kraemer L."/>
            <person name="Andreson R."/>
            <person name="Gutowska M.A."/>
            <person name="Wolf J."/>
            <person name="Bergner S.V."/>
            <person name="Schilhabel M.B."/>
            <person name="Klostermeier U.C."/>
            <person name="Beiko R.G."/>
            <person name="Rosenstiel P."/>
            <person name="Hippler M."/>
            <person name="Laroche J."/>
        </authorList>
    </citation>
    <scope>NUCLEOTIDE SEQUENCE [LARGE SCALE GENOMIC DNA]</scope>
    <source>
        <strain evidence="2 3">CCMP1005</strain>
    </source>
</reference>
<accession>K0TLW1</accession>
<dbReference type="AlphaFoldDB" id="K0TLW1"/>